<evidence type="ECO:0000313" key="1">
    <source>
        <dbReference type="EMBL" id="KKL07047.1"/>
    </source>
</evidence>
<dbReference type="AlphaFoldDB" id="A0A0F9AZT6"/>
<proteinExistence type="predicted"/>
<protein>
    <submittedName>
        <fullName evidence="1">Uncharacterized protein</fullName>
    </submittedName>
</protein>
<name>A0A0F9AZT6_9ZZZZ</name>
<comment type="caution">
    <text evidence="1">The sequence shown here is derived from an EMBL/GenBank/DDBJ whole genome shotgun (WGS) entry which is preliminary data.</text>
</comment>
<gene>
    <name evidence="1" type="ORF">LCGC14_2589940</name>
</gene>
<reference evidence="1" key="1">
    <citation type="journal article" date="2015" name="Nature">
        <title>Complex archaea that bridge the gap between prokaryotes and eukaryotes.</title>
        <authorList>
            <person name="Spang A."/>
            <person name="Saw J.H."/>
            <person name="Jorgensen S.L."/>
            <person name="Zaremba-Niedzwiedzka K."/>
            <person name="Martijn J."/>
            <person name="Lind A.E."/>
            <person name="van Eijk R."/>
            <person name="Schleper C."/>
            <person name="Guy L."/>
            <person name="Ettema T.J."/>
        </authorList>
    </citation>
    <scope>NUCLEOTIDE SEQUENCE</scope>
</reference>
<sequence length="123" mass="13338">MNKQDELTEHVDALKLMSVDELPGPGPKVLDCPVCSHVILDLGTMSFDYDDLEKIRTWTVGQLIAWTDLQKRNGMDAKEMLERTSGGVMPGIGGALYGDVGTIGVTHTDGFFVGIEPDGYAHS</sequence>
<accession>A0A0F9AZT6</accession>
<organism evidence="1">
    <name type="scientific">marine sediment metagenome</name>
    <dbReference type="NCBI Taxonomy" id="412755"/>
    <lineage>
        <taxon>unclassified sequences</taxon>
        <taxon>metagenomes</taxon>
        <taxon>ecological metagenomes</taxon>
    </lineage>
</organism>
<dbReference type="EMBL" id="LAZR01043450">
    <property type="protein sequence ID" value="KKL07047.1"/>
    <property type="molecule type" value="Genomic_DNA"/>
</dbReference>